<dbReference type="SUPFAM" id="SSF53098">
    <property type="entry name" value="Ribonuclease H-like"/>
    <property type="match status" value="1"/>
</dbReference>
<dbReference type="EMBL" id="GDRN01038623">
    <property type="protein sequence ID" value="JAI67240.1"/>
    <property type="molecule type" value="Transcribed_RNA"/>
</dbReference>
<dbReference type="InterPro" id="IPR012337">
    <property type="entry name" value="RNaseH-like_sf"/>
</dbReference>
<accession>A0A0N7ZDH2</accession>
<organism evidence="1">
    <name type="scientific">Scylla olivacea</name>
    <name type="common">Orange mud crab</name>
    <name type="synonym">Cancer olivacea</name>
    <dbReference type="NCBI Taxonomy" id="85551"/>
    <lineage>
        <taxon>Eukaryota</taxon>
        <taxon>Metazoa</taxon>
        <taxon>Ecdysozoa</taxon>
        <taxon>Arthropoda</taxon>
        <taxon>Crustacea</taxon>
        <taxon>Multicrustacea</taxon>
        <taxon>Malacostraca</taxon>
        <taxon>Eumalacostraca</taxon>
        <taxon>Eucarida</taxon>
        <taxon>Decapoda</taxon>
        <taxon>Pleocyemata</taxon>
        <taxon>Brachyura</taxon>
        <taxon>Eubrachyura</taxon>
        <taxon>Portunoidea</taxon>
        <taxon>Portunidae</taxon>
        <taxon>Portuninae</taxon>
        <taxon>Scylla</taxon>
    </lineage>
</organism>
<reference evidence="1" key="1">
    <citation type="submission" date="2015-09" db="EMBL/GenBank/DDBJ databases">
        <title>Scylla olivacea transcriptome.</title>
        <authorList>
            <person name="Ikhwanuddin M."/>
        </authorList>
    </citation>
    <scope>NUCLEOTIDE SEQUENCE</scope>
</reference>
<name>A0A0N7ZDH2_SCYOL</name>
<dbReference type="PANTHER" id="PTHR37162:SF1">
    <property type="entry name" value="BED-TYPE DOMAIN-CONTAINING PROTEIN"/>
    <property type="match status" value="1"/>
</dbReference>
<dbReference type="AlphaFoldDB" id="A0A0N7ZDH2"/>
<sequence length="663" mass="76024">MGKWARYSKWFQCSWLKEPQFEKWLVEVKHDDKKAYCKVCKAELRAHKSDLKKHSETEKHIQNMKKIPSAKQMSVKSLFQKVDTNKKSEIKLSVYVACHSSIQSVDHLSELWNDLPCTSSTEKLRLHRTKCSALIKKVISPALLAEQVSDLKNSPFSLILDESTDIACAKHLCVCVRYYNVRLNKVVSQFLGLIPVTSATAEAIYQHVKDYFNEIGVNLNHCFAIGTDGASSLCGQHHSFYTLLKKDIPDLVLVKCVCHSLHLVCSHASEKMPSNIDYMLRETYNWFHRSAIRREAYLDIYKLLNDGNEPLQLVPLSGTRWLARSNSVKRVLDQWDVLKTHFEIASSSCDKYLARELHSMYADHSNELYFTFLKPVLSQFEKINLLFQKEAADLCSLLNELENLTFSVLRRIIYPTSVKLDVDMNFKSIFLPLEKVDFGYEFTVLLENKRKMNLISEENKHAIQARCHAFLVKASEELLARVPRNIATLKQIKNLSPAICLSHTRPPFSELPLSLAEQAKLPEIENQWRTALHTDWHQIFEGDIPQDGSVFWSKSATLKNAGGELIMKDLAEFALKVYSLPISNALVERVFSKVTAVKTKVRNRMGLGLLTSILRIKTSLKEKGMCCNTFEPPVSMLHYDSSIYKDEKIEEDEENLLQSLQLI</sequence>
<proteinExistence type="predicted"/>
<dbReference type="PANTHER" id="PTHR37162">
    <property type="entry name" value="HAT FAMILY DIMERISATION DOMAINCONTAINING PROTEIN-RELATED"/>
    <property type="match status" value="1"/>
</dbReference>
<protein>
    <submittedName>
        <fullName evidence="1">Uncharacterized protein</fullName>
    </submittedName>
</protein>
<evidence type="ECO:0000313" key="1">
    <source>
        <dbReference type="EMBL" id="JAI67240.1"/>
    </source>
</evidence>